<keyword evidence="3" id="KW-0067">ATP-binding</keyword>
<dbReference type="SUPFAM" id="SSF52540">
    <property type="entry name" value="P-loop containing nucleoside triphosphate hydrolases"/>
    <property type="match status" value="1"/>
</dbReference>
<protein>
    <recommendedName>
        <fullName evidence="4">AAA+ ATPase domain-containing protein</fullName>
    </recommendedName>
</protein>
<accession>A0A9D5DI61</accession>
<dbReference type="InterPro" id="IPR028350">
    <property type="entry name" value="DNAC/IstB-like"/>
</dbReference>
<keyword evidence="2" id="KW-0547">Nucleotide-binding</keyword>
<dbReference type="NCBIfam" id="NF038214">
    <property type="entry name" value="IS21_help_AAA"/>
    <property type="match status" value="1"/>
</dbReference>
<comment type="caution">
    <text evidence="5">The sequence shown here is derived from an EMBL/GenBank/DDBJ whole genome shotgun (WGS) entry which is preliminary data.</text>
</comment>
<evidence type="ECO:0000256" key="3">
    <source>
        <dbReference type="ARBA" id="ARBA00022840"/>
    </source>
</evidence>
<feature type="domain" description="AAA+ ATPase" evidence="4">
    <location>
        <begin position="86"/>
        <end position="224"/>
    </location>
</feature>
<dbReference type="EMBL" id="JAPCXC010000152">
    <property type="protein sequence ID" value="KAJ1604379.1"/>
    <property type="molecule type" value="Genomic_DNA"/>
</dbReference>
<dbReference type="OrthoDB" id="2161974at2759"/>
<evidence type="ECO:0000256" key="2">
    <source>
        <dbReference type="ARBA" id="ARBA00022741"/>
    </source>
</evidence>
<dbReference type="InterPro" id="IPR027417">
    <property type="entry name" value="P-loop_NTPase"/>
</dbReference>
<dbReference type="Gene3D" id="3.40.50.300">
    <property type="entry name" value="P-loop containing nucleotide triphosphate hydrolases"/>
    <property type="match status" value="1"/>
</dbReference>
<comment type="similarity">
    <text evidence="1">Belongs to the IS21/IS1162 putative ATP-binding protein family.</text>
</comment>
<dbReference type="InterPro" id="IPR047661">
    <property type="entry name" value="IstB"/>
</dbReference>
<dbReference type="AlphaFoldDB" id="A0A9D5DI61"/>
<dbReference type="InterPro" id="IPR003593">
    <property type="entry name" value="AAA+_ATPase"/>
</dbReference>
<evidence type="ECO:0000313" key="5">
    <source>
        <dbReference type="EMBL" id="KAJ1604379.1"/>
    </source>
</evidence>
<dbReference type="PIRSF" id="PIRSF003073">
    <property type="entry name" value="DNAC_TnpB_IstB"/>
    <property type="match status" value="1"/>
</dbReference>
<dbReference type="PANTHER" id="PTHR30050">
    <property type="entry name" value="CHROMOSOMAL REPLICATION INITIATOR PROTEIN DNAA"/>
    <property type="match status" value="1"/>
</dbReference>
<sequence>MNLQGMADFYNSQLSLPLHQQLQGHELIASLLQAELLHRSDYRTNRYLKIAKLRQPALPELVECSVNRNLTRQQFSVLLEGSFIENGQHVLITGATGSGKSYVACALAHHACSLGHRTLYLNMNRFYEEVHMSKIENAYLSLLNKYKRFKVIVLDDFGLRPLDEMARMAFYQIIEDRFMKGALIITSQLPVSGWYDLIGEPYAADALMDRLTAKAHRIELKGESRRKEANQ</sequence>
<dbReference type="Pfam" id="PF01695">
    <property type="entry name" value="IstB_IS21"/>
    <property type="match status" value="1"/>
</dbReference>
<evidence type="ECO:0000256" key="1">
    <source>
        <dbReference type="ARBA" id="ARBA00008059"/>
    </source>
</evidence>
<dbReference type="GO" id="GO:0006260">
    <property type="term" value="P:DNA replication"/>
    <property type="evidence" value="ECO:0007669"/>
    <property type="project" value="TreeGrafter"/>
</dbReference>
<dbReference type="CDD" id="cd00009">
    <property type="entry name" value="AAA"/>
    <property type="match status" value="1"/>
</dbReference>
<dbReference type="Proteomes" id="UP001067231">
    <property type="component" value="Unassembled WGS sequence"/>
</dbReference>
<dbReference type="GO" id="GO:0005524">
    <property type="term" value="F:ATP binding"/>
    <property type="evidence" value="ECO:0007669"/>
    <property type="project" value="UniProtKB-KW"/>
</dbReference>
<dbReference type="InterPro" id="IPR002611">
    <property type="entry name" value="IstB_ATP-bd"/>
</dbReference>
<gene>
    <name evidence="5" type="ORF">OJ253_3708</name>
</gene>
<dbReference type="SMART" id="SM00382">
    <property type="entry name" value="AAA"/>
    <property type="match status" value="1"/>
</dbReference>
<proteinExistence type="inferred from homology"/>
<name>A0A9D5DI61_9CRYT</name>
<reference evidence="5" key="1">
    <citation type="submission" date="2022-10" db="EMBL/GenBank/DDBJ databases">
        <title>Adaptive evolution leads to modifications in subtelomeric GC content in a zoonotic Cryptosporidium species.</title>
        <authorList>
            <person name="Li J."/>
            <person name="Feng Y."/>
            <person name="Xiao L."/>
        </authorList>
    </citation>
    <scope>NUCLEOTIDE SEQUENCE</scope>
    <source>
        <strain evidence="5">33844</strain>
    </source>
</reference>
<dbReference type="PANTHER" id="PTHR30050:SF4">
    <property type="entry name" value="ATP-BINDING PROTEIN RV3427C IN INSERTION SEQUENCE-RELATED"/>
    <property type="match status" value="1"/>
</dbReference>
<organism evidence="5">
    <name type="scientific">Cryptosporidium canis</name>
    <dbReference type="NCBI Taxonomy" id="195482"/>
    <lineage>
        <taxon>Eukaryota</taxon>
        <taxon>Sar</taxon>
        <taxon>Alveolata</taxon>
        <taxon>Apicomplexa</taxon>
        <taxon>Conoidasida</taxon>
        <taxon>Coccidia</taxon>
        <taxon>Eucoccidiorida</taxon>
        <taxon>Eimeriorina</taxon>
        <taxon>Cryptosporidiidae</taxon>
        <taxon>Cryptosporidium</taxon>
    </lineage>
</organism>
<evidence type="ECO:0000259" key="4">
    <source>
        <dbReference type="SMART" id="SM00382"/>
    </source>
</evidence>